<evidence type="ECO:0000313" key="2">
    <source>
        <dbReference type="Proteomes" id="UP000323824"/>
    </source>
</evidence>
<dbReference type="KEGG" id="sper:EW093_10115"/>
<gene>
    <name evidence="1" type="ORF">EW093_10115</name>
</gene>
<dbReference type="EMBL" id="CP035807">
    <property type="protein sequence ID" value="QEN05048.1"/>
    <property type="molecule type" value="Genomic_DNA"/>
</dbReference>
<dbReference type="AlphaFoldDB" id="A0A5C1QCI9"/>
<evidence type="ECO:0000313" key="1">
    <source>
        <dbReference type="EMBL" id="QEN05048.1"/>
    </source>
</evidence>
<dbReference type="Gene3D" id="3.40.50.300">
    <property type="entry name" value="P-loop containing nucleotide triphosphate hydrolases"/>
    <property type="match status" value="1"/>
</dbReference>
<keyword evidence="2" id="KW-1185">Reference proteome</keyword>
<dbReference type="InterPro" id="IPR027417">
    <property type="entry name" value="P-loop_NTPase"/>
</dbReference>
<dbReference type="RefSeq" id="WP_149568289.1">
    <property type="nucleotide sequence ID" value="NZ_CP035807.1"/>
</dbReference>
<reference evidence="1 2" key="2">
    <citation type="submission" date="2019-09" db="EMBL/GenBank/DDBJ databases">
        <title>Complete Genome Sequence and Methylome Analysis of free living Spirochaetas.</title>
        <authorList>
            <person name="Leshcheva N."/>
            <person name="Mikheeva N."/>
        </authorList>
    </citation>
    <scope>NUCLEOTIDE SEQUENCE [LARGE SCALE GENOMIC DNA]</scope>
    <source>
        <strain evidence="1 2">P</strain>
    </source>
</reference>
<dbReference type="Proteomes" id="UP000323824">
    <property type="component" value="Chromosome"/>
</dbReference>
<reference evidence="1 2" key="1">
    <citation type="submission" date="2019-02" db="EMBL/GenBank/DDBJ databases">
        <authorList>
            <person name="Fomenkov A."/>
            <person name="Dubinina G."/>
            <person name="Grabovich M."/>
            <person name="Vincze T."/>
            <person name="Roberts R.J."/>
        </authorList>
    </citation>
    <scope>NUCLEOTIDE SEQUENCE [LARGE SCALE GENOMIC DNA]</scope>
    <source>
        <strain evidence="1 2">P</strain>
    </source>
</reference>
<name>A0A5C1QCI9_9SPIO</name>
<protein>
    <recommendedName>
        <fullName evidence="3">ATP-binding cassette domain-containing protein</fullName>
    </recommendedName>
</protein>
<evidence type="ECO:0008006" key="3">
    <source>
        <dbReference type="Google" id="ProtNLM"/>
    </source>
</evidence>
<accession>A0A5C1QCI9</accession>
<sequence length="113" mass="13405">MRFLTIEYNKEFISNRIKDELLLNDIWNYTEIEKKILIDIETKFNYKIEPSRNINTLSGGQRSIAYLVTLSYIILEKKLEKVTLNLVNITQSLSPKSREKLEKYLEERGIYVA</sequence>
<organism evidence="1 2">
    <name type="scientific">Thiospirochaeta perfilievii</name>
    <dbReference type="NCBI Taxonomy" id="252967"/>
    <lineage>
        <taxon>Bacteria</taxon>
        <taxon>Pseudomonadati</taxon>
        <taxon>Spirochaetota</taxon>
        <taxon>Spirochaetia</taxon>
        <taxon>Spirochaetales</taxon>
        <taxon>Spirochaetaceae</taxon>
        <taxon>Thiospirochaeta</taxon>
    </lineage>
</organism>
<proteinExistence type="predicted"/>